<organism evidence="14 15">
    <name type="scientific">Herbiconiux flava</name>
    <dbReference type="NCBI Taxonomy" id="881268"/>
    <lineage>
        <taxon>Bacteria</taxon>
        <taxon>Bacillati</taxon>
        <taxon>Actinomycetota</taxon>
        <taxon>Actinomycetes</taxon>
        <taxon>Micrococcales</taxon>
        <taxon>Microbacteriaceae</taxon>
        <taxon>Herbiconiux</taxon>
    </lineage>
</organism>
<evidence type="ECO:0000256" key="11">
    <source>
        <dbReference type="ARBA" id="ARBA00048179"/>
    </source>
</evidence>
<keyword evidence="15" id="KW-1185">Reference proteome</keyword>
<dbReference type="Gene3D" id="3.40.190.10">
    <property type="entry name" value="Periplasmic binding protein-like II"/>
    <property type="match status" value="2"/>
</dbReference>
<dbReference type="InterPro" id="IPR027939">
    <property type="entry name" value="NMT1/THI5"/>
</dbReference>
<keyword evidence="8" id="KW-0784">Thiamine biosynthesis</keyword>
<gene>
    <name evidence="14" type="ORF">BJ984_002121</name>
</gene>
<dbReference type="PANTHER" id="PTHR31528:SF1">
    <property type="entry name" value="4-AMINO-5-HYDROXYMETHYL-2-METHYLPYRIMIDINE PHOSPHATE SYNTHASE THI11-RELATED"/>
    <property type="match status" value="1"/>
</dbReference>
<dbReference type="PANTHER" id="PTHR31528">
    <property type="entry name" value="4-AMINO-5-HYDROXYMETHYL-2-METHYLPYRIMIDINE PHOSPHATE SYNTHASE THI11-RELATED"/>
    <property type="match status" value="1"/>
</dbReference>
<evidence type="ECO:0000256" key="3">
    <source>
        <dbReference type="ARBA" id="ARBA00009406"/>
    </source>
</evidence>
<evidence type="ECO:0000256" key="10">
    <source>
        <dbReference type="ARBA" id="ARBA00033171"/>
    </source>
</evidence>
<keyword evidence="9" id="KW-0408">Iron</keyword>
<evidence type="ECO:0000256" key="8">
    <source>
        <dbReference type="ARBA" id="ARBA00022977"/>
    </source>
</evidence>
<keyword evidence="5" id="KW-0808">Transferase</keyword>
<reference evidence="14 15" key="1">
    <citation type="submission" date="2020-07" db="EMBL/GenBank/DDBJ databases">
        <title>Sequencing the genomes of 1000 actinobacteria strains.</title>
        <authorList>
            <person name="Klenk H.-P."/>
        </authorList>
    </citation>
    <scope>NUCLEOTIDE SEQUENCE [LARGE SCALE GENOMIC DNA]</scope>
    <source>
        <strain evidence="14 15">DSM 26474</strain>
    </source>
</reference>
<evidence type="ECO:0000256" key="12">
    <source>
        <dbReference type="SAM" id="MobiDB-lite"/>
    </source>
</evidence>
<feature type="compositionally biased region" description="Low complexity" evidence="12">
    <location>
        <begin position="14"/>
        <end position="40"/>
    </location>
</feature>
<dbReference type="RefSeq" id="WP_179548005.1">
    <property type="nucleotide sequence ID" value="NZ_BSEW01000002.1"/>
</dbReference>
<dbReference type="SUPFAM" id="SSF53850">
    <property type="entry name" value="Periplasmic binding protein-like II"/>
    <property type="match status" value="1"/>
</dbReference>
<comment type="function">
    <text evidence="1">Responsible for the formation of the pyrimidine heterocycle in the thiamine biosynthesis pathway. Catalyzes the formation of hydroxymethylpyrimidine phosphate (HMP-P) from histidine and pyridoxal phosphate (PLP). The protein uses PLP and the active site histidine to form HMP-P, generating an inactive enzyme. The enzyme can only undergo a single turnover, which suggests it is a suicide enzyme.</text>
</comment>
<evidence type="ECO:0000313" key="14">
    <source>
        <dbReference type="EMBL" id="NYD70963.1"/>
    </source>
</evidence>
<evidence type="ECO:0000256" key="5">
    <source>
        <dbReference type="ARBA" id="ARBA00022679"/>
    </source>
</evidence>
<comment type="similarity">
    <text evidence="3">Belongs to the NMT1/THI5 family.</text>
</comment>
<keyword evidence="6" id="KW-0479">Metal-binding</keyword>
<accession>A0A852SQ81</accession>
<sequence>MTNPTERATHPEARYTSTTRTRSTFSRTTSSRTRTTASRPAARRAARGLAAVAGLTLAVTLAACSSSAPAATPESGAAGTDGFGDAGIALSWIKNYEFAGYFYADKDGDYTENGFDSVDVIAGGGTTNSWDTVLTGQAMIGLASDLTGVTGAINDGAPLAIIGAQFVKSPVGFVSLAGDPISSIDDLAGKTIGVDAGGKLAVEAVLKANDLPADTVTFASVPAGIDPLLNGDVDALIGFLTNYPLAVEAAGGDAVTLSFSDAGYAQMGDAVVVTKDALENDREALKALMKSVIQGWNSGLTDGPQGIADIAMEYGGDENDLDPALQLSSATVLPSFMLTDDTVTDGIFTITPELAEQAVDSLGAAGIDTSTDSLFDLTLLQEVYDENPELVPGFTVPE</sequence>
<dbReference type="Proteomes" id="UP000549913">
    <property type="component" value="Unassembled WGS sequence"/>
</dbReference>
<dbReference type="GO" id="GO:0046872">
    <property type="term" value="F:metal ion binding"/>
    <property type="evidence" value="ECO:0007669"/>
    <property type="project" value="UniProtKB-KW"/>
</dbReference>
<dbReference type="InterPro" id="IPR015168">
    <property type="entry name" value="SsuA/THI5"/>
</dbReference>
<dbReference type="Pfam" id="PF09084">
    <property type="entry name" value="NMT1"/>
    <property type="match status" value="1"/>
</dbReference>
<feature type="domain" description="SsuA/THI5-like" evidence="13">
    <location>
        <begin position="95"/>
        <end position="297"/>
    </location>
</feature>
<evidence type="ECO:0000256" key="1">
    <source>
        <dbReference type="ARBA" id="ARBA00003469"/>
    </source>
</evidence>
<comment type="catalytic activity">
    <reaction evidence="11">
        <text>N(6)-(pyridoxal phosphate)-L-lysyl-[4-amino-5-hydroxymethyl-2-methylpyrimidine phosphate synthase] + L-histidyl-[4-amino-5-hydroxymethyl-2-methylpyrimidine phosphate synthase] + 2 Fe(3+) + 4 H2O = L-lysyl-[4-amino-5-hydroxymethyl-2-methylpyrimidine phosphate synthase] + (2S)-2-amino-5-hydroxy-4-oxopentanoyl-[4-amino-5-hydroxymethyl-2-methylpyrimidine phosphate synthase] + 4-amino-2-methyl-5-(phosphooxymethyl)pyrimidine + 3-oxopropanoate + 2 Fe(2+) + 2 H(+)</text>
        <dbReference type="Rhea" id="RHEA:65756"/>
        <dbReference type="Rhea" id="RHEA-COMP:16892"/>
        <dbReference type="Rhea" id="RHEA-COMP:16893"/>
        <dbReference type="Rhea" id="RHEA-COMP:16894"/>
        <dbReference type="Rhea" id="RHEA-COMP:16895"/>
        <dbReference type="ChEBI" id="CHEBI:15377"/>
        <dbReference type="ChEBI" id="CHEBI:15378"/>
        <dbReference type="ChEBI" id="CHEBI:29033"/>
        <dbReference type="ChEBI" id="CHEBI:29034"/>
        <dbReference type="ChEBI" id="CHEBI:29969"/>
        <dbReference type="ChEBI" id="CHEBI:29979"/>
        <dbReference type="ChEBI" id="CHEBI:33190"/>
        <dbReference type="ChEBI" id="CHEBI:58354"/>
        <dbReference type="ChEBI" id="CHEBI:143915"/>
        <dbReference type="ChEBI" id="CHEBI:157692"/>
    </reaction>
    <physiologicalReaction direction="left-to-right" evidence="11">
        <dbReference type="Rhea" id="RHEA:65757"/>
    </physiologicalReaction>
</comment>
<evidence type="ECO:0000256" key="2">
    <source>
        <dbReference type="ARBA" id="ARBA00004948"/>
    </source>
</evidence>
<name>A0A852SQ81_9MICO</name>
<evidence type="ECO:0000256" key="4">
    <source>
        <dbReference type="ARBA" id="ARBA00011738"/>
    </source>
</evidence>
<keyword evidence="7" id="KW-0663">Pyridoxal phosphate</keyword>
<feature type="region of interest" description="Disordered" evidence="12">
    <location>
        <begin position="1"/>
        <end position="43"/>
    </location>
</feature>
<evidence type="ECO:0000256" key="9">
    <source>
        <dbReference type="ARBA" id="ARBA00023004"/>
    </source>
</evidence>
<dbReference type="AlphaFoldDB" id="A0A852SQ81"/>
<dbReference type="EMBL" id="JACCBM010000001">
    <property type="protein sequence ID" value="NYD70963.1"/>
    <property type="molecule type" value="Genomic_DNA"/>
</dbReference>
<comment type="subunit">
    <text evidence="4">Homodimer.</text>
</comment>
<dbReference type="GO" id="GO:0009228">
    <property type="term" value="P:thiamine biosynthetic process"/>
    <property type="evidence" value="ECO:0007669"/>
    <property type="project" value="UniProtKB-KW"/>
</dbReference>
<evidence type="ECO:0000313" key="15">
    <source>
        <dbReference type="Proteomes" id="UP000549913"/>
    </source>
</evidence>
<comment type="caution">
    <text evidence="14">The sequence shown here is derived from an EMBL/GenBank/DDBJ whole genome shotgun (WGS) entry which is preliminary data.</text>
</comment>
<evidence type="ECO:0000256" key="6">
    <source>
        <dbReference type="ARBA" id="ARBA00022723"/>
    </source>
</evidence>
<proteinExistence type="inferred from homology"/>
<evidence type="ECO:0000259" key="13">
    <source>
        <dbReference type="Pfam" id="PF09084"/>
    </source>
</evidence>
<comment type="pathway">
    <text evidence="2">Cofactor biosynthesis; thiamine diphosphate biosynthesis.</text>
</comment>
<evidence type="ECO:0000256" key="7">
    <source>
        <dbReference type="ARBA" id="ARBA00022898"/>
    </source>
</evidence>
<dbReference type="GO" id="GO:0016740">
    <property type="term" value="F:transferase activity"/>
    <property type="evidence" value="ECO:0007669"/>
    <property type="project" value="UniProtKB-KW"/>
</dbReference>
<protein>
    <recommendedName>
        <fullName evidence="10">Thiamine pyrimidine synthase</fullName>
    </recommendedName>
</protein>